<dbReference type="PANTHER" id="PTHR10584">
    <property type="entry name" value="SUGAR KINASE"/>
    <property type="match status" value="1"/>
</dbReference>
<dbReference type="Pfam" id="PF00294">
    <property type="entry name" value="PfkB"/>
    <property type="match status" value="1"/>
</dbReference>
<dbReference type="EMBL" id="JBBKZT010000008">
    <property type="protein sequence ID" value="MEJ8848682.1"/>
    <property type="molecule type" value="Genomic_DNA"/>
</dbReference>
<evidence type="ECO:0000313" key="4">
    <source>
        <dbReference type="EMBL" id="MEJ8848682.1"/>
    </source>
</evidence>
<dbReference type="Proteomes" id="UP001385892">
    <property type="component" value="Unassembled WGS sequence"/>
</dbReference>
<dbReference type="InterPro" id="IPR011611">
    <property type="entry name" value="PfkB_dom"/>
</dbReference>
<reference evidence="4 5" key="1">
    <citation type="submission" date="2024-03" db="EMBL/GenBank/DDBJ databases">
        <title>Novel species of the genus Variovorax.</title>
        <authorList>
            <person name="Liu Q."/>
            <person name="Xin Y.-H."/>
        </authorList>
    </citation>
    <scope>NUCLEOTIDE SEQUENCE [LARGE SCALE GENOMIC DNA]</scope>
    <source>
        <strain evidence="4 5">KACC 18900</strain>
    </source>
</reference>
<evidence type="ECO:0000256" key="1">
    <source>
        <dbReference type="ARBA" id="ARBA00022679"/>
    </source>
</evidence>
<dbReference type="RefSeq" id="WP_340343805.1">
    <property type="nucleotide sequence ID" value="NZ_JBBKZT010000008.1"/>
</dbReference>
<protein>
    <submittedName>
        <fullName evidence="4">PfkB family carbohydrate kinase</fullName>
    </submittedName>
</protein>
<dbReference type="InterPro" id="IPR029056">
    <property type="entry name" value="Ribokinase-like"/>
</dbReference>
<evidence type="ECO:0000256" key="2">
    <source>
        <dbReference type="ARBA" id="ARBA00022777"/>
    </source>
</evidence>
<sequence>MDTQTERIALRLMDLTSLNDEGARRAAQILLERGAGCVVITLGARGALLHDAHRSLLIPTFNAGAVVDTSGAGDAFNGGFVAALAEGLALPEALRFASAVAGISVTRPGTASSMPSRAEVEALLAASH</sequence>
<dbReference type="InterPro" id="IPR002173">
    <property type="entry name" value="Carboh/pur_kinase_PfkB_CS"/>
</dbReference>
<dbReference type="PROSITE" id="PS00584">
    <property type="entry name" value="PFKB_KINASES_2"/>
    <property type="match status" value="1"/>
</dbReference>
<dbReference type="SUPFAM" id="SSF53613">
    <property type="entry name" value="Ribokinase-like"/>
    <property type="match status" value="1"/>
</dbReference>
<comment type="caution">
    <text evidence="4">The sequence shown here is derived from an EMBL/GenBank/DDBJ whole genome shotgun (WGS) entry which is preliminary data.</text>
</comment>
<accession>A0ABU8WMC6</accession>
<keyword evidence="2 4" id="KW-0418">Kinase</keyword>
<keyword evidence="1" id="KW-0808">Transferase</keyword>
<evidence type="ECO:0000259" key="3">
    <source>
        <dbReference type="Pfam" id="PF00294"/>
    </source>
</evidence>
<proteinExistence type="predicted"/>
<keyword evidence="5" id="KW-1185">Reference proteome</keyword>
<dbReference type="PANTHER" id="PTHR10584:SF166">
    <property type="entry name" value="RIBOKINASE"/>
    <property type="match status" value="1"/>
</dbReference>
<evidence type="ECO:0000313" key="5">
    <source>
        <dbReference type="Proteomes" id="UP001385892"/>
    </source>
</evidence>
<feature type="domain" description="Carbohydrate kinase PfkB" evidence="3">
    <location>
        <begin position="6"/>
        <end position="116"/>
    </location>
</feature>
<organism evidence="4 5">
    <name type="scientific">Variovorax rhizosphaerae</name>
    <dbReference type="NCBI Taxonomy" id="1836200"/>
    <lineage>
        <taxon>Bacteria</taxon>
        <taxon>Pseudomonadati</taxon>
        <taxon>Pseudomonadota</taxon>
        <taxon>Betaproteobacteria</taxon>
        <taxon>Burkholderiales</taxon>
        <taxon>Comamonadaceae</taxon>
        <taxon>Variovorax</taxon>
    </lineage>
</organism>
<dbReference type="GO" id="GO:0016301">
    <property type="term" value="F:kinase activity"/>
    <property type="evidence" value="ECO:0007669"/>
    <property type="project" value="UniProtKB-KW"/>
</dbReference>
<dbReference type="Gene3D" id="3.40.1190.20">
    <property type="match status" value="1"/>
</dbReference>
<gene>
    <name evidence="4" type="ORF">WKW82_18640</name>
</gene>
<name>A0ABU8WMC6_9BURK</name>